<proteinExistence type="inferred from homology"/>
<dbReference type="PANTHER" id="PTHR11620">
    <property type="entry name" value="60S RIBOSOMAL PROTEIN L23A"/>
    <property type="match status" value="1"/>
</dbReference>
<organism evidence="7 8">
    <name type="scientific">Roseimicrobium gellanilyticum</name>
    <dbReference type="NCBI Taxonomy" id="748857"/>
    <lineage>
        <taxon>Bacteria</taxon>
        <taxon>Pseudomonadati</taxon>
        <taxon>Verrucomicrobiota</taxon>
        <taxon>Verrucomicrobiia</taxon>
        <taxon>Verrucomicrobiales</taxon>
        <taxon>Verrucomicrobiaceae</taxon>
        <taxon>Roseimicrobium</taxon>
    </lineage>
</organism>
<dbReference type="GO" id="GO:0006412">
    <property type="term" value="P:translation"/>
    <property type="evidence" value="ECO:0007669"/>
    <property type="project" value="UniProtKB-UniRule"/>
</dbReference>
<evidence type="ECO:0000313" key="8">
    <source>
        <dbReference type="Proteomes" id="UP000253426"/>
    </source>
</evidence>
<gene>
    <name evidence="6" type="primary">rplW</name>
    <name evidence="7" type="ORF">DES53_101672</name>
</gene>
<evidence type="ECO:0000256" key="1">
    <source>
        <dbReference type="ARBA" id="ARBA00006700"/>
    </source>
</evidence>
<dbReference type="AlphaFoldDB" id="A0A366HUB6"/>
<dbReference type="InterPro" id="IPR012678">
    <property type="entry name" value="Ribosomal_uL23/eL15/eS24_sf"/>
</dbReference>
<accession>A0A366HUB6</accession>
<dbReference type="NCBIfam" id="NF004359">
    <property type="entry name" value="PRK05738.1-3"/>
    <property type="match status" value="1"/>
</dbReference>
<keyword evidence="5 6" id="KW-0687">Ribonucleoprotein</keyword>
<dbReference type="Pfam" id="PF00276">
    <property type="entry name" value="Ribosomal_L23"/>
    <property type="match status" value="1"/>
</dbReference>
<evidence type="ECO:0000256" key="4">
    <source>
        <dbReference type="ARBA" id="ARBA00022980"/>
    </source>
</evidence>
<evidence type="ECO:0000256" key="6">
    <source>
        <dbReference type="HAMAP-Rule" id="MF_01369"/>
    </source>
</evidence>
<evidence type="ECO:0000256" key="5">
    <source>
        <dbReference type="ARBA" id="ARBA00023274"/>
    </source>
</evidence>
<comment type="caution">
    <text evidence="7">The sequence shown here is derived from an EMBL/GenBank/DDBJ whole genome shotgun (WGS) entry which is preliminary data.</text>
</comment>
<comment type="function">
    <text evidence="6">One of the early assembly proteins it binds 23S rRNA. One of the proteins that surrounds the polypeptide exit tunnel on the outside of the ribosome. Forms the main docking site for trigger factor binding to the ribosome.</text>
</comment>
<reference evidence="7 8" key="1">
    <citation type="submission" date="2018-06" db="EMBL/GenBank/DDBJ databases">
        <title>Genomic Encyclopedia of Type Strains, Phase IV (KMG-IV): sequencing the most valuable type-strain genomes for metagenomic binning, comparative biology and taxonomic classification.</title>
        <authorList>
            <person name="Goeker M."/>
        </authorList>
    </citation>
    <scope>NUCLEOTIDE SEQUENCE [LARGE SCALE GENOMIC DNA]</scope>
    <source>
        <strain evidence="7 8">DSM 25532</strain>
    </source>
</reference>
<sequence length="93" mass="10641">MKDLSYAIKTIRLSEKATLLGEKLNEYVFKVDPRANKIEIKQAVEKLFGKKVVDVRTMNYSGKERRRGARAGQTSDWKKAVVRLKEGETIELA</sequence>
<evidence type="ECO:0000256" key="3">
    <source>
        <dbReference type="ARBA" id="ARBA00022884"/>
    </source>
</evidence>
<dbReference type="GO" id="GO:1990904">
    <property type="term" value="C:ribonucleoprotein complex"/>
    <property type="evidence" value="ECO:0007669"/>
    <property type="project" value="UniProtKB-KW"/>
</dbReference>
<dbReference type="NCBIfam" id="NF004363">
    <property type="entry name" value="PRK05738.2-4"/>
    <property type="match status" value="1"/>
</dbReference>
<dbReference type="RefSeq" id="WP_113956771.1">
    <property type="nucleotide sequence ID" value="NZ_QNRR01000001.1"/>
</dbReference>
<dbReference type="FunFam" id="3.30.70.330:FF:000001">
    <property type="entry name" value="50S ribosomal protein L23"/>
    <property type="match status" value="1"/>
</dbReference>
<keyword evidence="8" id="KW-1185">Reference proteome</keyword>
<keyword evidence="3 6" id="KW-0694">RNA-binding</keyword>
<evidence type="ECO:0000256" key="2">
    <source>
        <dbReference type="ARBA" id="ARBA00022730"/>
    </source>
</evidence>
<dbReference type="SUPFAM" id="SSF54189">
    <property type="entry name" value="Ribosomal proteins S24e, L23 and L15e"/>
    <property type="match status" value="1"/>
</dbReference>
<dbReference type="InterPro" id="IPR013025">
    <property type="entry name" value="Ribosomal_uL23-like"/>
</dbReference>
<dbReference type="HAMAP" id="MF_01369_B">
    <property type="entry name" value="Ribosomal_uL23_B"/>
    <property type="match status" value="1"/>
</dbReference>
<dbReference type="GO" id="GO:0003735">
    <property type="term" value="F:structural constituent of ribosome"/>
    <property type="evidence" value="ECO:0007669"/>
    <property type="project" value="InterPro"/>
</dbReference>
<dbReference type="Proteomes" id="UP000253426">
    <property type="component" value="Unassembled WGS sequence"/>
</dbReference>
<dbReference type="EMBL" id="QNRR01000001">
    <property type="protein sequence ID" value="RBP47872.1"/>
    <property type="molecule type" value="Genomic_DNA"/>
</dbReference>
<comment type="subunit">
    <text evidence="6">Part of the 50S ribosomal subunit. Contacts protein L29, and trigger factor when it is bound to the ribosome.</text>
</comment>
<evidence type="ECO:0000313" key="7">
    <source>
        <dbReference type="EMBL" id="RBP47872.1"/>
    </source>
</evidence>
<name>A0A366HUB6_9BACT</name>
<dbReference type="InterPro" id="IPR012677">
    <property type="entry name" value="Nucleotide-bd_a/b_plait_sf"/>
</dbReference>
<dbReference type="Gene3D" id="3.30.70.330">
    <property type="match status" value="1"/>
</dbReference>
<keyword evidence="4 6" id="KW-0689">Ribosomal protein</keyword>
<comment type="similarity">
    <text evidence="1 6">Belongs to the universal ribosomal protein uL23 family.</text>
</comment>
<protein>
    <recommendedName>
        <fullName evidence="6">Large ribosomal subunit protein uL23</fullName>
    </recommendedName>
</protein>
<dbReference type="OrthoDB" id="9793353at2"/>
<dbReference type="GO" id="GO:0019843">
    <property type="term" value="F:rRNA binding"/>
    <property type="evidence" value="ECO:0007669"/>
    <property type="project" value="UniProtKB-UniRule"/>
</dbReference>
<keyword evidence="2 6" id="KW-0699">rRNA-binding</keyword>
<dbReference type="GO" id="GO:0005840">
    <property type="term" value="C:ribosome"/>
    <property type="evidence" value="ECO:0007669"/>
    <property type="project" value="UniProtKB-KW"/>
</dbReference>